<feature type="domain" description="Methyltransferase" evidence="1">
    <location>
        <begin position="33"/>
        <end position="129"/>
    </location>
</feature>
<dbReference type="PANTHER" id="PTHR11006">
    <property type="entry name" value="PROTEIN ARGININE N-METHYLTRANSFERASE"/>
    <property type="match status" value="1"/>
</dbReference>
<dbReference type="SUPFAM" id="SSF53335">
    <property type="entry name" value="S-adenosyl-L-methionine-dependent methyltransferases"/>
    <property type="match status" value="1"/>
</dbReference>
<keyword evidence="2" id="KW-0808">Transferase</keyword>
<dbReference type="CDD" id="cd02440">
    <property type="entry name" value="AdoMet_MTases"/>
    <property type="match status" value="1"/>
</dbReference>
<evidence type="ECO:0000313" key="3">
    <source>
        <dbReference type="Proteomes" id="UP000760480"/>
    </source>
</evidence>
<evidence type="ECO:0000259" key="1">
    <source>
        <dbReference type="Pfam" id="PF13649"/>
    </source>
</evidence>
<evidence type="ECO:0000313" key="2">
    <source>
        <dbReference type="EMBL" id="NMQ18986.1"/>
    </source>
</evidence>
<protein>
    <submittedName>
        <fullName evidence="2">Class I SAM-dependent methyltransferase</fullName>
    </submittedName>
</protein>
<dbReference type="InterPro" id="IPR025799">
    <property type="entry name" value="Arg_MeTrfase"/>
</dbReference>
<reference evidence="2 3" key="1">
    <citation type="submission" date="2019-03" db="EMBL/GenBank/DDBJ databases">
        <title>Metabolic reconstructions from genomes of highly enriched 'Candidatus Accumulibacter' and 'Candidatus Competibacter' bioreactor populations.</title>
        <authorList>
            <person name="Annavajhala M.K."/>
            <person name="Welles L."/>
            <person name="Abbas B."/>
            <person name="Sorokin D."/>
            <person name="Park H."/>
            <person name="Van Loosdrecht M."/>
            <person name="Chandran K."/>
        </authorList>
    </citation>
    <scope>NUCLEOTIDE SEQUENCE [LARGE SCALE GENOMIC DNA]</scope>
    <source>
        <strain evidence="2 3">SBR_G</strain>
    </source>
</reference>
<dbReference type="PANTHER" id="PTHR11006:SF53">
    <property type="entry name" value="PROTEIN ARGININE N-METHYLTRANSFERASE 3"/>
    <property type="match status" value="1"/>
</dbReference>
<organism evidence="2 3">
    <name type="scientific">Candidatus Competibacter phosphatis</name>
    <dbReference type="NCBI Taxonomy" id="221280"/>
    <lineage>
        <taxon>Bacteria</taxon>
        <taxon>Pseudomonadati</taxon>
        <taxon>Pseudomonadota</taxon>
        <taxon>Gammaproteobacteria</taxon>
        <taxon>Candidatus Competibacteraceae</taxon>
        <taxon>Candidatus Competibacter</taxon>
    </lineage>
</organism>
<sequence length="134" mass="15047">MVLDEHLGYVADRTRLERFQTAIARVIRPGDCVADLGCGSGILGLLCLQAGADRMYGIDSTIMIEVARETFSRVGWAERTTFIRGHSHRIELPERVDMVICDHVGYFGFDYGIVHTLQDARRRFLKPGGDVDPH</sequence>
<dbReference type="GO" id="GO:0032259">
    <property type="term" value="P:methylation"/>
    <property type="evidence" value="ECO:0007669"/>
    <property type="project" value="UniProtKB-KW"/>
</dbReference>
<dbReference type="Gene3D" id="3.40.50.150">
    <property type="entry name" value="Vaccinia Virus protein VP39"/>
    <property type="match status" value="1"/>
</dbReference>
<dbReference type="EMBL" id="SPMZ01000018">
    <property type="protein sequence ID" value="NMQ18986.1"/>
    <property type="molecule type" value="Genomic_DNA"/>
</dbReference>
<accession>A0ABX1THY4</accession>
<dbReference type="Proteomes" id="UP000760480">
    <property type="component" value="Unassembled WGS sequence"/>
</dbReference>
<gene>
    <name evidence="2" type="ORF">E4P82_07055</name>
</gene>
<comment type="caution">
    <text evidence="2">The sequence shown here is derived from an EMBL/GenBank/DDBJ whole genome shotgun (WGS) entry which is preliminary data.</text>
</comment>
<keyword evidence="2" id="KW-0489">Methyltransferase</keyword>
<name>A0ABX1THY4_9GAMM</name>
<dbReference type="InterPro" id="IPR041698">
    <property type="entry name" value="Methyltransf_25"/>
</dbReference>
<dbReference type="InterPro" id="IPR029063">
    <property type="entry name" value="SAM-dependent_MTases_sf"/>
</dbReference>
<dbReference type="GO" id="GO:0008168">
    <property type="term" value="F:methyltransferase activity"/>
    <property type="evidence" value="ECO:0007669"/>
    <property type="project" value="UniProtKB-KW"/>
</dbReference>
<keyword evidence="3" id="KW-1185">Reference proteome</keyword>
<proteinExistence type="predicted"/>
<dbReference type="Pfam" id="PF13649">
    <property type="entry name" value="Methyltransf_25"/>
    <property type="match status" value="1"/>
</dbReference>